<dbReference type="GO" id="GO:0047663">
    <property type="term" value="F:aminoglycoside 6'-N-acetyltransferase activity"/>
    <property type="evidence" value="ECO:0007669"/>
    <property type="project" value="UniProtKB-EC"/>
</dbReference>
<evidence type="ECO:0000256" key="5">
    <source>
        <dbReference type="ARBA" id="ARBA00023251"/>
    </source>
</evidence>
<dbReference type="GO" id="GO:0046677">
    <property type="term" value="P:response to antibiotic"/>
    <property type="evidence" value="ECO:0007669"/>
    <property type="project" value="UniProtKB-KW"/>
</dbReference>
<evidence type="ECO:0000256" key="6">
    <source>
        <dbReference type="ARBA" id="ARBA00023315"/>
    </source>
</evidence>
<evidence type="ECO:0000256" key="3">
    <source>
        <dbReference type="ARBA" id="ARBA00017677"/>
    </source>
</evidence>
<proteinExistence type="predicted"/>
<evidence type="ECO:0000259" key="9">
    <source>
        <dbReference type="PROSITE" id="PS51186"/>
    </source>
</evidence>
<feature type="domain" description="N-acetyltransferase" evidence="9">
    <location>
        <begin position="7"/>
        <end position="150"/>
    </location>
</feature>
<comment type="catalytic activity">
    <reaction evidence="8">
        <text>kanamycin B + acetyl-CoA = N(6')-acetylkanamycin B + CoA + H(+)</text>
        <dbReference type="Rhea" id="RHEA:16449"/>
        <dbReference type="ChEBI" id="CHEBI:15378"/>
        <dbReference type="ChEBI" id="CHEBI:57287"/>
        <dbReference type="ChEBI" id="CHEBI:57288"/>
        <dbReference type="ChEBI" id="CHEBI:58390"/>
        <dbReference type="ChEBI" id="CHEBI:58549"/>
        <dbReference type="EC" id="2.3.1.82"/>
    </reaction>
</comment>
<keyword evidence="5" id="KW-0046">Antibiotic resistance</keyword>
<name>X2KZQ6_9BACT</name>
<dbReference type="EMBL" id="KJ512981">
    <property type="protein sequence ID" value="AHN92775.1"/>
    <property type="molecule type" value="Genomic_DNA"/>
</dbReference>
<evidence type="ECO:0000256" key="2">
    <source>
        <dbReference type="ARBA" id="ARBA00012888"/>
    </source>
</evidence>
<dbReference type="InterPro" id="IPR000182">
    <property type="entry name" value="GNAT_dom"/>
</dbReference>
<dbReference type="PROSITE" id="PS51186">
    <property type="entry name" value="GNAT"/>
    <property type="match status" value="1"/>
</dbReference>
<dbReference type="InterPro" id="IPR016181">
    <property type="entry name" value="Acyl_CoA_acyltransferase"/>
</dbReference>
<evidence type="ECO:0000256" key="4">
    <source>
        <dbReference type="ARBA" id="ARBA00022679"/>
    </source>
</evidence>
<dbReference type="InterPro" id="IPR024170">
    <property type="entry name" value="Aminoglycoside_N6-AcTrfrase"/>
</dbReference>
<dbReference type="PANTHER" id="PTHR43072:SF52">
    <property type="entry name" value="GCN5-RELATED N-ACETYLTRANSFERASE"/>
    <property type="match status" value="1"/>
</dbReference>
<dbReference type="NCBIfam" id="NF043067">
    <property type="entry name" value="AAC_6p_group_E"/>
    <property type="match status" value="1"/>
</dbReference>
<dbReference type="SUPFAM" id="SSF55729">
    <property type="entry name" value="Acyl-CoA N-acyltransferases (Nat)"/>
    <property type="match status" value="1"/>
</dbReference>
<comment type="subunit">
    <text evidence="1">Homodimer.</text>
</comment>
<evidence type="ECO:0000256" key="8">
    <source>
        <dbReference type="ARBA" id="ARBA00048923"/>
    </source>
</evidence>
<keyword evidence="6" id="KW-0012">Acyltransferase</keyword>
<evidence type="ECO:0000313" key="10">
    <source>
        <dbReference type="EMBL" id="AHN92775.1"/>
    </source>
</evidence>
<keyword evidence="4 10" id="KW-0808">Transferase</keyword>
<reference evidence="10" key="1">
    <citation type="journal article" date="2014" name="MBio">
        <title>Diverse Antibiotic Resistance Genes in Dairy Cow Manure.</title>
        <authorList>
            <person name="Wichmann F."/>
            <person name="Udikovic-Kolic N."/>
            <person name="Andrew S."/>
            <person name="Handelsman J."/>
        </authorList>
    </citation>
    <scope>NUCLEOTIDE SEQUENCE</scope>
</reference>
<evidence type="ECO:0000256" key="1">
    <source>
        <dbReference type="ARBA" id="ARBA00011738"/>
    </source>
</evidence>
<dbReference type="Pfam" id="PF00583">
    <property type="entry name" value="Acetyltransf_1"/>
    <property type="match status" value="1"/>
</dbReference>
<accession>X2KZQ6</accession>
<dbReference type="EC" id="2.3.1.82" evidence="2"/>
<protein>
    <recommendedName>
        <fullName evidence="3">Aminoglycoside N(6')-acetyltransferase type 1</fullName>
        <ecNumber evidence="2">2.3.1.82</ecNumber>
    </recommendedName>
    <alternativeName>
        <fullName evidence="7">Aminoglycoside resistance protein</fullName>
    </alternativeName>
</protein>
<organism evidence="10">
    <name type="scientific">uncultured bacterium DCM005Kan01</name>
    <dbReference type="NCBI Taxonomy" id="1471938"/>
    <lineage>
        <taxon>Bacteria</taxon>
        <taxon>environmental samples</taxon>
    </lineage>
</organism>
<dbReference type="AlphaFoldDB" id="X2KZQ6"/>
<sequence length="150" mass="15912">MSKGAIAMIRQATVSDAAAVAALSLRLWPDHTMEEMTAEFAALLASPEAAVFLAEDGAPMGFAQCQLRHDYVEGASTSPTGYLEGVYVAPSHQRLGIAGKLLSACEVWAKAHGCTEFASDCEIDNAASLAFHLAKGFTEASRNIHFIKPL</sequence>
<dbReference type="CDD" id="cd04301">
    <property type="entry name" value="NAT_SF"/>
    <property type="match status" value="1"/>
</dbReference>
<dbReference type="PIRSF" id="PIRSF000452">
    <property type="entry name" value="6-N-acetyltransf"/>
    <property type="match status" value="1"/>
</dbReference>
<dbReference type="Gene3D" id="3.40.630.30">
    <property type="match status" value="1"/>
</dbReference>
<dbReference type="PANTHER" id="PTHR43072">
    <property type="entry name" value="N-ACETYLTRANSFERASE"/>
    <property type="match status" value="1"/>
</dbReference>
<evidence type="ECO:0000256" key="7">
    <source>
        <dbReference type="ARBA" id="ARBA00029660"/>
    </source>
</evidence>